<dbReference type="EMBL" id="CATQJA010002706">
    <property type="protein sequence ID" value="CAJ0585753.1"/>
    <property type="molecule type" value="Genomic_DNA"/>
</dbReference>
<proteinExistence type="predicted"/>
<protein>
    <recommendedName>
        <fullName evidence="1">3-hydroxyacyl-CoA dehydrogenase NAD binding domain-containing protein</fullName>
    </recommendedName>
</protein>
<dbReference type="GO" id="GO:0006631">
    <property type="term" value="P:fatty acid metabolic process"/>
    <property type="evidence" value="ECO:0007669"/>
    <property type="project" value="InterPro"/>
</dbReference>
<reference evidence="2" key="1">
    <citation type="submission" date="2023-06" db="EMBL/GenBank/DDBJ databases">
        <authorList>
            <person name="Delattre M."/>
        </authorList>
    </citation>
    <scope>NUCLEOTIDE SEQUENCE</scope>
    <source>
        <strain evidence="2">AF72</strain>
    </source>
</reference>
<keyword evidence="3" id="KW-1185">Reference proteome</keyword>
<evidence type="ECO:0000259" key="1">
    <source>
        <dbReference type="Pfam" id="PF02737"/>
    </source>
</evidence>
<accession>A0AA36GEU4</accession>
<evidence type="ECO:0000313" key="3">
    <source>
        <dbReference type="Proteomes" id="UP001177023"/>
    </source>
</evidence>
<feature type="domain" description="3-hydroxyacyl-CoA dehydrogenase NAD binding" evidence="1">
    <location>
        <begin position="9"/>
        <end position="187"/>
    </location>
</feature>
<dbReference type="InterPro" id="IPR006176">
    <property type="entry name" value="3-OHacyl-CoA_DH_NAD-bd"/>
</dbReference>
<evidence type="ECO:0000313" key="2">
    <source>
        <dbReference type="EMBL" id="CAJ0585753.1"/>
    </source>
</evidence>
<dbReference type="AlphaFoldDB" id="A0AA36GEU4"/>
<dbReference type="GO" id="GO:0070403">
    <property type="term" value="F:NAD+ binding"/>
    <property type="evidence" value="ECO:0007669"/>
    <property type="project" value="InterPro"/>
</dbReference>
<name>A0AA36GEU4_9BILA</name>
<dbReference type="Proteomes" id="UP001177023">
    <property type="component" value="Unassembled WGS sequence"/>
</dbReference>
<organism evidence="2 3">
    <name type="scientific">Mesorhabditis spiculigera</name>
    <dbReference type="NCBI Taxonomy" id="96644"/>
    <lineage>
        <taxon>Eukaryota</taxon>
        <taxon>Metazoa</taxon>
        <taxon>Ecdysozoa</taxon>
        <taxon>Nematoda</taxon>
        <taxon>Chromadorea</taxon>
        <taxon>Rhabditida</taxon>
        <taxon>Rhabditina</taxon>
        <taxon>Rhabditomorpha</taxon>
        <taxon>Rhabditoidea</taxon>
        <taxon>Rhabditidae</taxon>
        <taxon>Mesorhabditinae</taxon>
        <taxon>Mesorhabditis</taxon>
    </lineage>
</organism>
<feature type="non-terminal residue" evidence="2">
    <location>
        <position position="1"/>
    </location>
</feature>
<dbReference type="Pfam" id="PF02737">
    <property type="entry name" value="3HCDH_N"/>
    <property type="match status" value="1"/>
</dbReference>
<comment type="caution">
    <text evidence="2">The sequence shown here is derived from an EMBL/GenBank/DDBJ whole genome shotgun (WGS) entry which is preliminary data.</text>
</comment>
<gene>
    <name evidence="2" type="ORF">MSPICULIGERA_LOCUS23764</name>
</gene>
<sequence length="233" mass="26034">MVPSKVALIFGNGRAAEQMARILCSTGQQVTVVGEKGEFEARFRQQLKADIQTRHPFVFLDDLKNQQDLFEARLSRLQFAKDVGDLEADIELIVDAGNGGQGFGEARNKFPKVPCATLVNQKAEASSSENILLFLQADPQCIQLRLFEPLESTRIYEILAQPRSEKASVKKLREILQKAGIIEVTANEGEQASALIKNWQKTMQPLECLESEVEDLLSEHSTDANARRHTVMH</sequence>
<dbReference type="Gene3D" id="3.40.50.720">
    <property type="entry name" value="NAD(P)-binding Rossmann-like Domain"/>
    <property type="match status" value="1"/>
</dbReference>